<dbReference type="RefSeq" id="WP_120009817.1">
    <property type="nucleotide sequence ID" value="NZ_JALBUU010000125.1"/>
</dbReference>
<organism evidence="1 2">
    <name type="scientific">Teichococcus vastitatis</name>
    <dbReference type="NCBI Taxonomy" id="2307076"/>
    <lineage>
        <taxon>Bacteria</taxon>
        <taxon>Pseudomonadati</taxon>
        <taxon>Pseudomonadota</taxon>
        <taxon>Alphaproteobacteria</taxon>
        <taxon>Acetobacterales</taxon>
        <taxon>Roseomonadaceae</taxon>
        <taxon>Roseomonas</taxon>
    </lineage>
</organism>
<dbReference type="EMBL" id="JALBUU010000125">
    <property type="protein sequence ID" value="MCI0757057.1"/>
    <property type="molecule type" value="Genomic_DNA"/>
</dbReference>
<sequence length="137" mass="14083">MPTDTSPPCLVVCTTCRARRPLAEGETPPGQILHDAMAAALAAHAGAPPLELRGAACLSACDQGCTAVMAAPGKWSYLLGHLDAGMAADLLRYAETYAASASGAVLRSRRPESLRHAVLGRVPSFLSAPPPPSELPA</sequence>
<protein>
    <submittedName>
        <fullName evidence="1">DUF1636 domain-containing protein</fullName>
    </submittedName>
</protein>
<proteinExistence type="predicted"/>
<reference evidence="1 2" key="1">
    <citation type="submission" date="2022-03" db="EMBL/GenBank/DDBJ databases">
        <title>Complete genome analysis of Roseomonas KG 17.1 : a prolific producer of plant growth promoters.</title>
        <authorList>
            <person name="Saadouli I."/>
            <person name="Najjari A."/>
            <person name="Mosbah A."/>
            <person name="Ouzari H.I."/>
        </authorList>
    </citation>
    <scope>NUCLEOTIDE SEQUENCE [LARGE SCALE GENOMIC DNA]</scope>
    <source>
        <strain evidence="1 2">KG17-1</strain>
    </source>
</reference>
<dbReference type="Pfam" id="PF07845">
    <property type="entry name" value="DUF1636"/>
    <property type="match status" value="1"/>
</dbReference>
<dbReference type="InterPro" id="IPR012863">
    <property type="entry name" value="DUF1636"/>
</dbReference>
<name>A0ABS9WCL5_9PROT</name>
<evidence type="ECO:0000313" key="2">
    <source>
        <dbReference type="Proteomes" id="UP001201985"/>
    </source>
</evidence>
<accession>A0ABS9WCL5</accession>
<evidence type="ECO:0000313" key="1">
    <source>
        <dbReference type="EMBL" id="MCI0757057.1"/>
    </source>
</evidence>
<keyword evidence="2" id="KW-1185">Reference proteome</keyword>
<dbReference type="Proteomes" id="UP001201985">
    <property type="component" value="Unassembled WGS sequence"/>
</dbReference>
<comment type="caution">
    <text evidence="1">The sequence shown here is derived from an EMBL/GenBank/DDBJ whole genome shotgun (WGS) entry which is preliminary data.</text>
</comment>
<gene>
    <name evidence="1" type="ORF">MON41_25830</name>
</gene>